<dbReference type="GO" id="GO:0016829">
    <property type="term" value="F:lyase activity"/>
    <property type="evidence" value="ECO:0007669"/>
    <property type="project" value="InterPro"/>
</dbReference>
<dbReference type="PANTHER" id="PTHR15532">
    <property type="match status" value="1"/>
</dbReference>
<keyword evidence="6" id="KW-0472">Membrane</keyword>
<evidence type="ECO:0000256" key="2">
    <source>
        <dbReference type="ARBA" id="ARBA00004196"/>
    </source>
</evidence>
<dbReference type="PANTHER" id="PTHR15532:SF5">
    <property type="entry name" value="SULFOTRANSFERASE DOMAIN-CONTAINING PROTEIN"/>
    <property type="match status" value="1"/>
</dbReference>
<dbReference type="InterPro" id="IPR008929">
    <property type="entry name" value="Chondroitin_lyas"/>
</dbReference>
<proteinExistence type="predicted"/>
<dbReference type="InterPro" id="IPR052447">
    <property type="entry name" value="Dermatan-Sulfate_Isomerase"/>
</dbReference>
<evidence type="ECO:0000256" key="4">
    <source>
        <dbReference type="ARBA" id="ARBA00022729"/>
    </source>
</evidence>
<keyword evidence="5" id="KW-1133">Transmembrane helix</keyword>
<keyword evidence="11" id="KW-1185">Reference proteome</keyword>
<dbReference type="Proteomes" id="UP000825051">
    <property type="component" value="Chromosome"/>
</dbReference>
<name>A0A8F9TX92_9BACT</name>
<dbReference type="Gene3D" id="1.50.10.100">
    <property type="entry name" value="Chondroitin AC/alginate lyase"/>
    <property type="match status" value="1"/>
</dbReference>
<dbReference type="SUPFAM" id="SSF48230">
    <property type="entry name" value="Chondroitin AC/alginate lyase"/>
    <property type="match status" value="1"/>
</dbReference>
<evidence type="ECO:0000259" key="9">
    <source>
        <dbReference type="Pfam" id="PF07940"/>
    </source>
</evidence>
<keyword evidence="7" id="KW-0325">Glycoprotein</keyword>
<keyword evidence="3" id="KW-0812">Transmembrane</keyword>
<evidence type="ECO:0000256" key="6">
    <source>
        <dbReference type="ARBA" id="ARBA00023136"/>
    </source>
</evidence>
<evidence type="ECO:0000313" key="11">
    <source>
        <dbReference type="Proteomes" id="UP000825051"/>
    </source>
</evidence>
<dbReference type="GO" id="GO:0016020">
    <property type="term" value="C:membrane"/>
    <property type="evidence" value="ECO:0007669"/>
    <property type="project" value="UniProtKB-SubCell"/>
</dbReference>
<accession>A0A8F9TX92</accession>
<dbReference type="EMBL" id="CP080507">
    <property type="protein sequence ID" value="QYM79671.1"/>
    <property type="molecule type" value="Genomic_DNA"/>
</dbReference>
<evidence type="ECO:0000256" key="5">
    <source>
        <dbReference type="ARBA" id="ARBA00022989"/>
    </source>
</evidence>
<reference evidence="10" key="1">
    <citation type="submission" date="2021-08" db="EMBL/GenBank/DDBJ databases">
        <title>Genome of a novel bacterium of the phylum Verrucomicrobia, Oleiharenicola sp. KSB-15.</title>
        <authorList>
            <person name="Chung J.-H."/>
            <person name="Ahn J.-H."/>
            <person name="Yoon Y."/>
            <person name="Kim D.-Y."/>
            <person name="An S.-H."/>
            <person name="Park I."/>
            <person name="Yeon J."/>
        </authorList>
    </citation>
    <scope>NUCLEOTIDE SEQUENCE</scope>
    <source>
        <strain evidence="10">KSB-15</strain>
    </source>
</reference>
<keyword evidence="8" id="KW-0413">Isomerase</keyword>
<dbReference type="KEGG" id="ole:K0B96_03360"/>
<dbReference type="Gene3D" id="2.70.98.70">
    <property type="match status" value="1"/>
</dbReference>
<organism evidence="10 11">
    <name type="scientific">Horticoccus luteus</name>
    <dbReference type="NCBI Taxonomy" id="2862869"/>
    <lineage>
        <taxon>Bacteria</taxon>
        <taxon>Pseudomonadati</taxon>
        <taxon>Verrucomicrobiota</taxon>
        <taxon>Opitutia</taxon>
        <taxon>Opitutales</taxon>
        <taxon>Opitutaceae</taxon>
        <taxon>Horticoccus</taxon>
    </lineage>
</organism>
<dbReference type="GO" id="GO:0016853">
    <property type="term" value="F:isomerase activity"/>
    <property type="evidence" value="ECO:0007669"/>
    <property type="project" value="UniProtKB-KW"/>
</dbReference>
<dbReference type="Pfam" id="PF07940">
    <property type="entry name" value="Hepar_II_III_C"/>
    <property type="match status" value="1"/>
</dbReference>
<evidence type="ECO:0000256" key="7">
    <source>
        <dbReference type="ARBA" id="ARBA00023180"/>
    </source>
</evidence>
<evidence type="ECO:0000256" key="3">
    <source>
        <dbReference type="ARBA" id="ARBA00022692"/>
    </source>
</evidence>
<dbReference type="GO" id="GO:0030313">
    <property type="term" value="C:cell envelope"/>
    <property type="evidence" value="ECO:0007669"/>
    <property type="project" value="UniProtKB-SubCell"/>
</dbReference>
<dbReference type="InterPro" id="IPR012480">
    <property type="entry name" value="Hepar_II_III_C"/>
</dbReference>
<sequence length="671" mass="73810">MTTPASSSAAAPAGAQRGLLFDDADLPRIRANTTDPRFAALWQSMLAADMAADTDFLEHHVRLHNHVVDMLHVQKILERASFIYVVNRDPAQLKLARLAIRRLLDYPDWDNFIEGGRQIIGLQRAPEATVALLFAIEWLGDGLSAAEREEIEQAVVAKGVPASYTSVYGMKYPDRVKGWEWNPRSEVDEFRYIDLKRWPLILAATNLRIIPTGALGIAACYFHDRLPQAAGWLELARSSAKSFSSMYGSDGSYDEGVSYWGYTTLFMAMFAEVLWRKTGIDDRSLINYPGTVRYALSMTMPTIDSGLKVQDFQHVKGYMMPTVKPEHDIVNFGDANGAVDVSVAAWVERTKHDAVAQFVARDIGEAKFHFGMIWYDAGVKAAAPEAALLDHRMSNDLVVSRTGWAAEDSVLALRSGGPANHEHADRNSIIFKAHGERLLHDPFRAAYVRTDPRWLLRLTPAHTAVLIDGKGHQYHDGSEGTNASWAFARVIDFRTGEGWMTVTSDATDAYALVNENVQRVQRTLVFLKPEVVVIFDRVAMKGAPLTVQLHFQANNEDLGAKVSASGSEFLIERPRASLRGRVAAAGAVTVATDKLPLAEKDGIYPFAAVESAAANEHEIVTVCTARPKGEAHGDVRIVRDGGAWRVQGEHGGRRIDVRLAATGDGAPAVTL</sequence>
<comment type="subcellular location">
    <subcellularLocation>
        <location evidence="2">Cell envelope</location>
    </subcellularLocation>
    <subcellularLocation>
        <location evidence="1">Membrane</location>
        <topology evidence="1">Multi-pass membrane protein</topology>
    </subcellularLocation>
</comment>
<evidence type="ECO:0000256" key="1">
    <source>
        <dbReference type="ARBA" id="ARBA00004141"/>
    </source>
</evidence>
<evidence type="ECO:0000256" key="8">
    <source>
        <dbReference type="ARBA" id="ARBA00023235"/>
    </source>
</evidence>
<protein>
    <submittedName>
        <fullName evidence="10">Heparinase II/III-family protein</fullName>
    </submittedName>
</protein>
<feature type="domain" description="Heparinase II/III-like C-terminal" evidence="9">
    <location>
        <begin position="405"/>
        <end position="585"/>
    </location>
</feature>
<evidence type="ECO:0000313" key="10">
    <source>
        <dbReference type="EMBL" id="QYM79671.1"/>
    </source>
</evidence>
<dbReference type="RefSeq" id="WP_220163851.1">
    <property type="nucleotide sequence ID" value="NZ_CP080507.1"/>
</dbReference>
<dbReference type="AlphaFoldDB" id="A0A8F9TX92"/>
<keyword evidence="4" id="KW-0732">Signal</keyword>
<gene>
    <name evidence="10" type="ORF">K0B96_03360</name>
</gene>